<dbReference type="InterPro" id="IPR001482">
    <property type="entry name" value="T2SS/T4SS_dom"/>
</dbReference>
<evidence type="ECO:0000313" key="5">
    <source>
        <dbReference type="Proteomes" id="UP001235133"/>
    </source>
</evidence>
<comment type="caution">
    <text evidence="4">The sequence shown here is derived from an EMBL/GenBank/DDBJ whole genome shotgun (WGS) entry which is preliminary data.</text>
</comment>
<organism evidence="4 5">
    <name type="scientific">Microbacterium psychrotolerans</name>
    <dbReference type="NCBI Taxonomy" id="3068321"/>
    <lineage>
        <taxon>Bacteria</taxon>
        <taxon>Bacillati</taxon>
        <taxon>Actinomycetota</taxon>
        <taxon>Actinomycetes</taxon>
        <taxon>Micrococcales</taxon>
        <taxon>Microbacteriaceae</taxon>
        <taxon>Microbacterium</taxon>
    </lineage>
</organism>
<comment type="similarity">
    <text evidence="1">Belongs to the GSP E family.</text>
</comment>
<dbReference type="InterPro" id="IPR027417">
    <property type="entry name" value="P-loop_NTPase"/>
</dbReference>
<dbReference type="Gene3D" id="3.40.50.300">
    <property type="entry name" value="P-loop containing nucleotide triphosphate hydrolases"/>
    <property type="match status" value="1"/>
</dbReference>
<dbReference type="InterPro" id="IPR050921">
    <property type="entry name" value="T4SS_GSP_E_ATPase"/>
</dbReference>
<dbReference type="RefSeq" id="WP_308867610.1">
    <property type="nucleotide sequence ID" value="NZ_JAVFWO010000002.1"/>
</dbReference>
<dbReference type="PANTHER" id="PTHR30486">
    <property type="entry name" value="TWITCHING MOTILITY PROTEIN PILT"/>
    <property type="match status" value="1"/>
</dbReference>
<gene>
    <name evidence="4" type="ORF">Q9R08_08900</name>
</gene>
<dbReference type="Gene3D" id="3.30.450.90">
    <property type="match status" value="1"/>
</dbReference>
<name>A0ABU0Z265_9MICO</name>
<dbReference type="NCBIfam" id="TIGR01420">
    <property type="entry name" value="pilT_fam"/>
    <property type="match status" value="1"/>
</dbReference>
<sequence>MDELDFETLLARGARYRASDVHITAGASPLLRVDGDLVPVPGYPEVLSDEWVERTAFGMMSEGQKREFLEQGEVDLAHATAGIGRFRTNVYRQLGSIAIALRYIPDRVYTLEELGAPPIARDLALRPRGLVLLTGPTGSGKSTTLTAMVDIVNQLVAAHIITIEDPIEFHHQSKRALIHQREVGRDTNSFAEALRRVLRQDPDVILIGELRDPESISTALSAAETGHLVLSTLHTQGAAKSINRIIDVFPADQQHQIRTQLGDTLQGIISQTLLPLAQVNGRTIATEVLINTPAVANMIREGQVAQIYSAMQAGSEVGMHTLDQDLRRLVADGTIARNVAMDFAVDPKSLDGVYIKPRDLDAEEWAHHAGEWRQADAAASVPANAAAGTGVGMGSRFGTPTVGGRVDPTARDVDWSGVDDDTYLNDAESWAELGLPAPEKGA</sequence>
<dbReference type="SUPFAM" id="SSF52540">
    <property type="entry name" value="P-loop containing nucleoside triphosphate hydrolases"/>
    <property type="match status" value="1"/>
</dbReference>
<proteinExistence type="inferred from homology"/>
<evidence type="ECO:0000256" key="2">
    <source>
        <dbReference type="SAM" id="MobiDB-lite"/>
    </source>
</evidence>
<accession>A0ABU0Z265</accession>
<dbReference type="EMBL" id="JAVFWO010000002">
    <property type="protein sequence ID" value="MDQ7878088.1"/>
    <property type="molecule type" value="Genomic_DNA"/>
</dbReference>
<reference evidence="4 5" key="1">
    <citation type="submission" date="2023-08" db="EMBL/GenBank/DDBJ databases">
        <title>Microbacterium psychrotolerans sp. nov., a psychrotolerant bacterium isolated from soil in Heilongjiang Province, China.</title>
        <authorList>
            <person name="An P."/>
            <person name="Zhao D."/>
            <person name="Xiang H."/>
        </authorList>
    </citation>
    <scope>NUCLEOTIDE SEQUENCE [LARGE SCALE GENOMIC DNA]</scope>
    <source>
        <strain evidence="4 5">QXD-8</strain>
    </source>
</reference>
<feature type="domain" description="Bacterial type II secretion system protein E" evidence="3">
    <location>
        <begin position="198"/>
        <end position="212"/>
    </location>
</feature>
<dbReference type="Proteomes" id="UP001235133">
    <property type="component" value="Unassembled WGS sequence"/>
</dbReference>
<dbReference type="PROSITE" id="PS00662">
    <property type="entry name" value="T2SP_E"/>
    <property type="match status" value="1"/>
</dbReference>
<feature type="region of interest" description="Disordered" evidence="2">
    <location>
        <begin position="392"/>
        <end position="418"/>
    </location>
</feature>
<dbReference type="CDD" id="cd01131">
    <property type="entry name" value="PilT"/>
    <property type="match status" value="1"/>
</dbReference>
<dbReference type="Pfam" id="PF00437">
    <property type="entry name" value="T2SSE"/>
    <property type="match status" value="1"/>
</dbReference>
<keyword evidence="5" id="KW-1185">Reference proteome</keyword>
<protein>
    <submittedName>
        <fullName evidence="4">Type IV pilus twitching motility protein PilT</fullName>
    </submittedName>
</protein>
<evidence type="ECO:0000256" key="1">
    <source>
        <dbReference type="ARBA" id="ARBA00006611"/>
    </source>
</evidence>
<dbReference type="InterPro" id="IPR003593">
    <property type="entry name" value="AAA+_ATPase"/>
</dbReference>
<evidence type="ECO:0000259" key="3">
    <source>
        <dbReference type="PROSITE" id="PS00662"/>
    </source>
</evidence>
<dbReference type="SMART" id="SM00382">
    <property type="entry name" value="AAA"/>
    <property type="match status" value="1"/>
</dbReference>
<evidence type="ECO:0000313" key="4">
    <source>
        <dbReference type="EMBL" id="MDQ7878088.1"/>
    </source>
</evidence>
<dbReference type="InterPro" id="IPR006321">
    <property type="entry name" value="PilT/PilU"/>
</dbReference>